<feature type="domain" description="Prohead serine protease" evidence="4">
    <location>
        <begin position="20"/>
        <end position="159"/>
    </location>
</feature>
<evidence type="ECO:0000259" key="4">
    <source>
        <dbReference type="Pfam" id="PF04586"/>
    </source>
</evidence>
<sequence>MPRGIMEMRFSAGVTPAGNGLTLRGLAVPYDKPAQIGNFSERFTAHALRSACDGQDILALQDHDAAKLLGRTRSGTLQLEDRADGLHFALDLPDTERGRDVHAMAKRGDLGGVSIGFSDAVDEWHGRETRIIHGARLHEISIISSHPAYAETFVEPRSRPLGEIYQVERYRDRVLTMLRL</sequence>
<gene>
    <name evidence="5" type="ORF">GFJ39_05475</name>
</gene>
<dbReference type="InterPro" id="IPR054613">
    <property type="entry name" value="Peptidase_S78_dom"/>
</dbReference>
<keyword evidence="2 5" id="KW-0645">Protease</keyword>
<reference evidence="5 6" key="1">
    <citation type="submission" date="2019-10" db="EMBL/GenBank/DDBJ databases">
        <title>Gluconobacter aidae sp. nov., a novel species of acetic acid bacteria isolated in Thailand.</title>
        <authorList>
            <person name="Yukphan P."/>
            <person name="Charoenyingcharoen P."/>
            <person name="Malimas S."/>
            <person name="Muramatsu Y."/>
            <person name="Nakagawa Y."/>
            <person name="Tanasupawat S."/>
            <person name="Yamada Y."/>
        </authorList>
    </citation>
    <scope>NUCLEOTIDE SEQUENCE [LARGE SCALE GENOMIC DNA]</scope>
    <source>
        <strain evidence="5 6">AC10</strain>
    </source>
</reference>
<dbReference type="NCBIfam" id="TIGR01543">
    <property type="entry name" value="proheadase_HK97"/>
    <property type="match status" value="1"/>
</dbReference>
<evidence type="ECO:0000313" key="6">
    <source>
        <dbReference type="Proteomes" id="UP000432209"/>
    </source>
</evidence>
<keyword evidence="1" id="KW-1188">Viral release from host cell</keyword>
<dbReference type="GO" id="GO:0008233">
    <property type="term" value="F:peptidase activity"/>
    <property type="evidence" value="ECO:0007669"/>
    <property type="project" value="UniProtKB-KW"/>
</dbReference>
<dbReference type="AlphaFoldDB" id="A0A7X1SP94"/>
<accession>A0A7X1SP94</accession>
<dbReference type="InterPro" id="IPR006433">
    <property type="entry name" value="Prohead_protease"/>
</dbReference>
<dbReference type="Pfam" id="PF04586">
    <property type="entry name" value="Peptidase_S78"/>
    <property type="match status" value="1"/>
</dbReference>
<name>A0A7X1SP94_9PROT</name>
<evidence type="ECO:0000256" key="2">
    <source>
        <dbReference type="ARBA" id="ARBA00022670"/>
    </source>
</evidence>
<dbReference type="Proteomes" id="UP000432209">
    <property type="component" value="Unassembled WGS sequence"/>
</dbReference>
<dbReference type="GO" id="GO:0006508">
    <property type="term" value="P:proteolysis"/>
    <property type="evidence" value="ECO:0007669"/>
    <property type="project" value="UniProtKB-KW"/>
</dbReference>
<evidence type="ECO:0000256" key="3">
    <source>
        <dbReference type="ARBA" id="ARBA00022801"/>
    </source>
</evidence>
<keyword evidence="3" id="KW-0378">Hydrolase</keyword>
<evidence type="ECO:0000256" key="1">
    <source>
        <dbReference type="ARBA" id="ARBA00022612"/>
    </source>
</evidence>
<comment type="caution">
    <text evidence="5">The sequence shown here is derived from an EMBL/GenBank/DDBJ whole genome shotgun (WGS) entry which is preliminary data.</text>
</comment>
<protein>
    <submittedName>
        <fullName evidence="5">HK97 family phage prohead protease</fullName>
    </submittedName>
</protein>
<proteinExistence type="predicted"/>
<organism evidence="5 6">
    <name type="scientific">Gluconobacter aidae</name>
    <dbReference type="NCBI Taxonomy" id="2662454"/>
    <lineage>
        <taxon>Bacteria</taxon>
        <taxon>Pseudomonadati</taxon>
        <taxon>Pseudomonadota</taxon>
        <taxon>Alphaproteobacteria</taxon>
        <taxon>Acetobacterales</taxon>
        <taxon>Acetobacteraceae</taxon>
        <taxon>Gluconobacter</taxon>
    </lineage>
</organism>
<evidence type="ECO:0000313" key="5">
    <source>
        <dbReference type="EMBL" id="MQR98661.1"/>
    </source>
</evidence>
<keyword evidence="6" id="KW-1185">Reference proteome</keyword>
<dbReference type="EMBL" id="WIPH01000008">
    <property type="protein sequence ID" value="MQR98661.1"/>
    <property type="molecule type" value="Genomic_DNA"/>
</dbReference>